<comment type="similarity">
    <text evidence="1 5">Belongs to the type-B carboxylesterase/lipase family.</text>
</comment>
<dbReference type="SUPFAM" id="SSF53474">
    <property type="entry name" value="alpha/beta-Hydrolases"/>
    <property type="match status" value="1"/>
</dbReference>
<proteinExistence type="inferred from homology"/>
<reference evidence="8" key="1">
    <citation type="submission" date="2021-05" db="EMBL/GenBank/DDBJ databases">
        <authorList>
            <person name="Alioto T."/>
            <person name="Alioto T."/>
            <person name="Gomez Garrido J."/>
        </authorList>
    </citation>
    <scope>NUCLEOTIDE SEQUENCE</scope>
</reference>
<evidence type="ECO:0000256" key="3">
    <source>
        <dbReference type="ARBA" id="ARBA00022801"/>
    </source>
</evidence>
<dbReference type="InterPro" id="IPR029058">
    <property type="entry name" value="AB_hydrolase_fold"/>
</dbReference>
<keyword evidence="4" id="KW-0325">Glycoprotein</keyword>
<evidence type="ECO:0000256" key="5">
    <source>
        <dbReference type="RuleBase" id="RU361235"/>
    </source>
</evidence>
<feature type="domain" description="Carboxylesterase type B" evidence="7">
    <location>
        <begin position="46"/>
        <end position="571"/>
    </location>
</feature>
<evidence type="ECO:0000259" key="7">
    <source>
        <dbReference type="Pfam" id="PF00135"/>
    </source>
</evidence>
<dbReference type="EMBL" id="HBUF01435280">
    <property type="protein sequence ID" value="CAG6742397.1"/>
    <property type="molecule type" value="Transcribed_RNA"/>
</dbReference>
<evidence type="ECO:0000313" key="8">
    <source>
        <dbReference type="EMBL" id="CAG6742397.1"/>
    </source>
</evidence>
<dbReference type="InterPro" id="IPR019826">
    <property type="entry name" value="Carboxylesterase_B_AS"/>
</dbReference>
<dbReference type="EC" id="3.1.1.-" evidence="5"/>
<evidence type="ECO:0000256" key="4">
    <source>
        <dbReference type="ARBA" id="ARBA00023180"/>
    </source>
</evidence>
<dbReference type="Pfam" id="PF00135">
    <property type="entry name" value="COesterase"/>
    <property type="match status" value="1"/>
</dbReference>
<keyword evidence="2" id="KW-0719">Serine esterase</keyword>
<keyword evidence="6" id="KW-0812">Transmembrane</keyword>
<dbReference type="PROSITE" id="PS00122">
    <property type="entry name" value="CARBOXYLESTERASE_B_1"/>
    <property type="match status" value="1"/>
</dbReference>
<protein>
    <recommendedName>
        <fullName evidence="5">Carboxylic ester hydrolase</fullName>
        <ecNumber evidence="5">3.1.1.-</ecNumber>
    </recommendedName>
</protein>
<dbReference type="Gene3D" id="3.40.50.1820">
    <property type="entry name" value="alpha/beta hydrolase"/>
    <property type="match status" value="1"/>
</dbReference>
<dbReference type="EMBL" id="HBUF01435281">
    <property type="protein sequence ID" value="CAG6742398.1"/>
    <property type="molecule type" value="Transcribed_RNA"/>
</dbReference>
<evidence type="ECO:0000256" key="6">
    <source>
        <dbReference type="SAM" id="Phobius"/>
    </source>
</evidence>
<dbReference type="PANTHER" id="PTHR43903">
    <property type="entry name" value="NEUROLIGIN"/>
    <property type="match status" value="1"/>
</dbReference>
<sequence>MGAAGNSLFSDWSTPIMSARIRAVVFLLVRLVFVINSVQGVVVNAQDPTVTLRQGTLKGIKLYTADARMSVIAYLGIPYATPPTGTLRFAPPQRHAGWDRVFFAGSFGPACPQPYEPLVPSVASVSQQDENCLFLNIWTPEISLNYRNTPVVVFLEGEGFVSGTPSRFPAQDLAAEGLVVVSVNYRMNVFGFFSLEDSEARGNLGLLDQYLALLWVRENIAYFGGDIKSITLMGHSAGAASAVYHMVSPKTAGLFHKVIIMSGSAISPWMKTRSVSQASRSIARSLGCLSINETRPILKCMRDKSTSELMRAFETQYRDGNWTDLVLPVVDTYLPDIEQYLPRDPIKAIEDGMYHRVPILTGVTSHEGAISIARWSDLIAQGFTNLRHLFVNAIIPSVMHMYGFASGMSSVPEIRTLLEWQYVDNIPSGDAHALLSKILDFFTDSQYRAPYELQLQLLTKHNTEQVGSTYAYQFEQTSPDLYSKMVNITGMFQGCGHGQELIYLFGPALMQQVTGRRFTPNEDRLSVIVRRLWAEFMRLGHPTANSYGYGVPWKRYVPEQVNYVVIKSDPNLPPQQPVLRIPSTSEVNDVAARYRISLWNELLPKMHNLSVILEQINMLNQIRTEMQLAEQPYRSVMFTLIGFVFLLLILLVICVILLKRKSEVRERDLF</sequence>
<organism evidence="8">
    <name type="scientific">Cacopsylla melanoneura</name>
    <dbReference type="NCBI Taxonomy" id="428564"/>
    <lineage>
        <taxon>Eukaryota</taxon>
        <taxon>Metazoa</taxon>
        <taxon>Ecdysozoa</taxon>
        <taxon>Arthropoda</taxon>
        <taxon>Hexapoda</taxon>
        <taxon>Insecta</taxon>
        <taxon>Pterygota</taxon>
        <taxon>Neoptera</taxon>
        <taxon>Paraneoptera</taxon>
        <taxon>Hemiptera</taxon>
        <taxon>Sternorrhyncha</taxon>
        <taxon>Psylloidea</taxon>
        <taxon>Psyllidae</taxon>
        <taxon>Psyllinae</taxon>
        <taxon>Cacopsylla</taxon>
    </lineage>
</organism>
<evidence type="ECO:0000256" key="2">
    <source>
        <dbReference type="ARBA" id="ARBA00022487"/>
    </source>
</evidence>
<dbReference type="InterPro" id="IPR002018">
    <property type="entry name" value="CarbesteraseB"/>
</dbReference>
<evidence type="ECO:0000256" key="1">
    <source>
        <dbReference type="ARBA" id="ARBA00005964"/>
    </source>
</evidence>
<feature type="transmembrane region" description="Helical" evidence="6">
    <location>
        <begin position="636"/>
        <end position="658"/>
    </location>
</feature>
<dbReference type="GO" id="GO:0052689">
    <property type="term" value="F:carboxylic ester hydrolase activity"/>
    <property type="evidence" value="ECO:0007669"/>
    <property type="project" value="UniProtKB-KW"/>
</dbReference>
<accession>A0A8D8Z7V5</accession>
<keyword evidence="6" id="KW-1133">Transmembrane helix</keyword>
<dbReference type="InterPro" id="IPR051093">
    <property type="entry name" value="Neuroligin/BSAL"/>
</dbReference>
<name>A0A8D8Z7V5_9HEMI</name>
<keyword evidence="3 5" id="KW-0378">Hydrolase</keyword>
<dbReference type="AlphaFoldDB" id="A0A8D8Z7V5"/>
<keyword evidence="6" id="KW-0472">Membrane</keyword>